<dbReference type="EMBL" id="VBAK01000118">
    <property type="protein sequence ID" value="TMI89797.1"/>
    <property type="molecule type" value="Genomic_DNA"/>
</dbReference>
<comment type="similarity">
    <text evidence="1">Belongs to the short-chain dehydrogenases/reductases (SDR) family.</text>
</comment>
<dbReference type="PROSITE" id="PS00061">
    <property type="entry name" value="ADH_SHORT"/>
    <property type="match status" value="1"/>
</dbReference>
<dbReference type="PANTHER" id="PTHR42760:SF133">
    <property type="entry name" value="3-OXOACYL-[ACYL-CARRIER-PROTEIN] REDUCTASE"/>
    <property type="match status" value="1"/>
</dbReference>
<dbReference type="PANTHER" id="PTHR42760">
    <property type="entry name" value="SHORT-CHAIN DEHYDROGENASES/REDUCTASES FAMILY MEMBER"/>
    <property type="match status" value="1"/>
</dbReference>
<dbReference type="GO" id="GO:0016616">
    <property type="term" value="F:oxidoreductase activity, acting on the CH-OH group of donors, NAD or NADP as acceptor"/>
    <property type="evidence" value="ECO:0007669"/>
    <property type="project" value="TreeGrafter"/>
</dbReference>
<dbReference type="PRINTS" id="PR00080">
    <property type="entry name" value="SDRFAMILY"/>
</dbReference>
<evidence type="ECO:0000256" key="2">
    <source>
        <dbReference type="ARBA" id="ARBA00023002"/>
    </source>
</evidence>
<comment type="caution">
    <text evidence="3">The sequence shown here is derived from an EMBL/GenBank/DDBJ whole genome shotgun (WGS) entry which is preliminary data.</text>
</comment>
<sequence>MDYARLFRLDGKRALVIGAGSGIGQSAARALAAHGARVVCADLNDAGAQATADLIGQAGGTASAERVDIAKEDEVRRLFAAAGSGRASLDVVVTTPSINVRKPVVAYTAEDLERVLAVNLKGTFYVLREAGRRMAEQGRGSIIAFASIRAQVVEPGQSVYSATKAGTVQLVRALAAELGPKGVRVNAVAPGVVDTPLTKQITQDPAWYRAYADRCALGRWASADEMAGPIVFLASDAGSYVTGSLLFVDGGWTAIDGRFTPPL</sequence>
<dbReference type="FunFam" id="3.40.50.720:FF:000084">
    <property type="entry name" value="Short-chain dehydrogenase reductase"/>
    <property type="match status" value="1"/>
</dbReference>
<dbReference type="Gene3D" id="3.40.50.720">
    <property type="entry name" value="NAD(P)-binding Rossmann-like Domain"/>
    <property type="match status" value="1"/>
</dbReference>
<name>A0A537K1Y8_9BACT</name>
<dbReference type="AlphaFoldDB" id="A0A537K1Y8"/>
<protein>
    <submittedName>
        <fullName evidence="3">SDR family oxidoreductase</fullName>
    </submittedName>
</protein>
<dbReference type="InterPro" id="IPR002347">
    <property type="entry name" value="SDR_fam"/>
</dbReference>
<dbReference type="InterPro" id="IPR020904">
    <property type="entry name" value="Sc_DH/Rdtase_CS"/>
</dbReference>
<accession>A0A537K1Y8</accession>
<keyword evidence="2" id="KW-0560">Oxidoreductase</keyword>
<proteinExistence type="inferred from homology"/>
<dbReference type="InterPro" id="IPR036291">
    <property type="entry name" value="NAD(P)-bd_dom_sf"/>
</dbReference>
<evidence type="ECO:0000313" key="4">
    <source>
        <dbReference type="Proteomes" id="UP000318509"/>
    </source>
</evidence>
<organism evidence="3 4">
    <name type="scientific">Candidatus Segetimicrobium genomatis</name>
    <dbReference type="NCBI Taxonomy" id="2569760"/>
    <lineage>
        <taxon>Bacteria</taxon>
        <taxon>Bacillati</taxon>
        <taxon>Candidatus Sysuimicrobiota</taxon>
        <taxon>Candidatus Sysuimicrobiia</taxon>
        <taxon>Candidatus Sysuimicrobiales</taxon>
        <taxon>Candidatus Segetimicrobiaceae</taxon>
        <taxon>Candidatus Segetimicrobium</taxon>
    </lineage>
</organism>
<dbReference type="Pfam" id="PF13561">
    <property type="entry name" value="adh_short_C2"/>
    <property type="match status" value="1"/>
</dbReference>
<reference evidence="3 4" key="1">
    <citation type="journal article" date="2019" name="Nat. Microbiol.">
        <title>Mediterranean grassland soil C-N compound turnover is dependent on rainfall and depth, and is mediated by genomically divergent microorganisms.</title>
        <authorList>
            <person name="Diamond S."/>
            <person name="Andeer P.F."/>
            <person name="Li Z."/>
            <person name="Crits-Christoph A."/>
            <person name="Burstein D."/>
            <person name="Anantharaman K."/>
            <person name="Lane K.R."/>
            <person name="Thomas B.C."/>
            <person name="Pan C."/>
            <person name="Northen T.R."/>
            <person name="Banfield J.F."/>
        </authorList>
    </citation>
    <scope>NUCLEOTIDE SEQUENCE [LARGE SCALE GENOMIC DNA]</scope>
    <source>
        <strain evidence="3">NP_3</strain>
    </source>
</reference>
<dbReference type="SUPFAM" id="SSF51735">
    <property type="entry name" value="NAD(P)-binding Rossmann-fold domains"/>
    <property type="match status" value="1"/>
</dbReference>
<dbReference type="PRINTS" id="PR00081">
    <property type="entry name" value="GDHRDH"/>
</dbReference>
<evidence type="ECO:0000313" key="3">
    <source>
        <dbReference type="EMBL" id="TMI89797.1"/>
    </source>
</evidence>
<evidence type="ECO:0000256" key="1">
    <source>
        <dbReference type="ARBA" id="ARBA00006484"/>
    </source>
</evidence>
<dbReference type="Proteomes" id="UP000318509">
    <property type="component" value="Unassembled WGS sequence"/>
</dbReference>
<gene>
    <name evidence="3" type="ORF">E6H00_08575</name>
</gene>